<feature type="compositionally biased region" description="Polar residues" evidence="9">
    <location>
        <begin position="53"/>
        <end position="72"/>
    </location>
</feature>
<dbReference type="SUPFAM" id="SSF53335">
    <property type="entry name" value="S-adenosyl-L-methionine-dependent methyltransferases"/>
    <property type="match status" value="1"/>
</dbReference>
<keyword evidence="3 8" id="KW-0698">rRNA processing</keyword>
<dbReference type="Proteomes" id="UP001448207">
    <property type="component" value="Unassembled WGS sequence"/>
</dbReference>
<comment type="similarity">
    <text evidence="2 8">Belongs to the methyltransferase superfamily. RRP8 family.</text>
</comment>
<feature type="region of interest" description="Disordered" evidence="9">
    <location>
        <begin position="535"/>
        <end position="562"/>
    </location>
</feature>
<feature type="compositionally biased region" description="Basic residues" evidence="9">
    <location>
        <begin position="85"/>
        <end position="98"/>
    </location>
</feature>
<feature type="region of interest" description="Disordered" evidence="9">
    <location>
        <begin position="20"/>
        <end position="136"/>
    </location>
</feature>
<feature type="region of interest" description="Disordered" evidence="9">
    <location>
        <begin position="271"/>
        <end position="290"/>
    </location>
</feature>
<dbReference type="InterPro" id="IPR007823">
    <property type="entry name" value="RRP8"/>
</dbReference>
<feature type="compositionally biased region" description="Basic and acidic residues" evidence="9">
    <location>
        <begin position="33"/>
        <end position="52"/>
    </location>
</feature>
<dbReference type="GO" id="GO:0032259">
    <property type="term" value="P:methylation"/>
    <property type="evidence" value="ECO:0007669"/>
    <property type="project" value="UniProtKB-KW"/>
</dbReference>
<evidence type="ECO:0000256" key="2">
    <source>
        <dbReference type="ARBA" id="ARBA00006301"/>
    </source>
</evidence>
<evidence type="ECO:0000256" key="8">
    <source>
        <dbReference type="RuleBase" id="RU365074"/>
    </source>
</evidence>
<keyword evidence="11" id="KW-1185">Reference proteome</keyword>
<keyword evidence="5 8" id="KW-0808">Transferase</keyword>
<organism evidence="10 11">
    <name type="scientific">Phycomyces blakesleeanus</name>
    <dbReference type="NCBI Taxonomy" id="4837"/>
    <lineage>
        <taxon>Eukaryota</taxon>
        <taxon>Fungi</taxon>
        <taxon>Fungi incertae sedis</taxon>
        <taxon>Mucoromycota</taxon>
        <taxon>Mucoromycotina</taxon>
        <taxon>Mucoromycetes</taxon>
        <taxon>Mucorales</taxon>
        <taxon>Phycomycetaceae</taxon>
        <taxon>Phycomyces</taxon>
    </lineage>
</organism>
<dbReference type="PANTHER" id="PTHR12787:SF0">
    <property type="entry name" value="RIBOSOMAL RNA-PROCESSING PROTEIN 8"/>
    <property type="match status" value="1"/>
</dbReference>
<dbReference type="InterPro" id="IPR042036">
    <property type="entry name" value="RRP8_N"/>
</dbReference>
<evidence type="ECO:0000256" key="4">
    <source>
        <dbReference type="ARBA" id="ARBA00022603"/>
    </source>
</evidence>
<accession>A0ABR3B5C0</accession>
<evidence type="ECO:0000256" key="3">
    <source>
        <dbReference type="ARBA" id="ARBA00022552"/>
    </source>
</evidence>
<gene>
    <name evidence="10" type="ORF">J3Q64DRAFT_1727895</name>
</gene>
<dbReference type="Gene3D" id="1.10.10.2150">
    <property type="entry name" value="Ribosomal RNA-processing protein 8, N-terminal domain"/>
    <property type="match status" value="1"/>
</dbReference>
<evidence type="ECO:0000313" key="11">
    <source>
        <dbReference type="Proteomes" id="UP001448207"/>
    </source>
</evidence>
<evidence type="ECO:0000256" key="6">
    <source>
        <dbReference type="ARBA" id="ARBA00022691"/>
    </source>
</evidence>
<dbReference type="GO" id="GO:0008168">
    <property type="term" value="F:methyltransferase activity"/>
    <property type="evidence" value="ECO:0007669"/>
    <property type="project" value="UniProtKB-KW"/>
</dbReference>
<keyword evidence="7 8" id="KW-0539">Nucleus</keyword>
<name>A0ABR3B5C0_PHYBL</name>
<dbReference type="EC" id="2.1.1.-" evidence="8"/>
<sequence length="574" mass="64280">MQPFFGTSGWSLPTQIVLEKDEKSLKTSKPRGRNQEPKIFTKEETATREADQIQKQISRLNRQTGQTEQKGPTPSKRPLDENGVPKKKAKPSRAKRAKLAAERRNGNVQQTPAFPQVAAPVKNTPPKSDKKVTKEEIVNETIEKTAEISKTPKKTVEIVKTPKETVEKTVKVTKIPNETVEKTVEISEIPKETLKKTIKETVKEAVKETPVEATKTPKKAEKEIIKDAPAVTNVKKEQPKVETTGKSLNNVQKKKLQALLANKNKVQVSEVTEKPKSEKTVEKPKRVEKTKKTPITKTVVPAQKAGVVTSAPVKDTKSTLTALQLKMKEKLSGARFRWLNEKLYTTKGDEAYGLFQEKPELFDEYHEGFRHQVESWPVNPVDVIIDQLRGLPAGTVVADLGCGDAKIGHVLTEQKVLSFDLIAKNDKVIACDISKLPLPANFVDVVVFSLSLMGTNYLDFLKEAHRVLKLGGELKIAEVVSRFSDLDSFIDLLENLGFEFIGKEDDNKMFVMMYFNKRNFKPTADDAEDDDMLEGLSKTQKRSLQKGAGVRGMSASKLQKQSQQLLKPCLYKKR</sequence>
<feature type="compositionally biased region" description="Basic and acidic residues" evidence="9">
    <location>
        <begin position="127"/>
        <end position="136"/>
    </location>
</feature>
<evidence type="ECO:0000313" key="10">
    <source>
        <dbReference type="EMBL" id="KAL0090010.1"/>
    </source>
</evidence>
<evidence type="ECO:0000256" key="1">
    <source>
        <dbReference type="ARBA" id="ARBA00004604"/>
    </source>
</evidence>
<evidence type="ECO:0000256" key="5">
    <source>
        <dbReference type="ARBA" id="ARBA00022679"/>
    </source>
</evidence>
<comment type="caution">
    <text evidence="10">The sequence shown here is derived from an EMBL/GenBank/DDBJ whole genome shotgun (WGS) entry which is preliminary data.</text>
</comment>
<keyword evidence="6 8" id="KW-0949">S-adenosyl-L-methionine</keyword>
<dbReference type="PANTHER" id="PTHR12787">
    <property type="entry name" value="RIBOSOMAL RNA-PROCESSING PROTEIN 8"/>
    <property type="match status" value="1"/>
</dbReference>
<dbReference type="Gene3D" id="3.40.50.150">
    <property type="entry name" value="Vaccinia Virus protein VP39"/>
    <property type="match status" value="1"/>
</dbReference>
<evidence type="ECO:0000256" key="9">
    <source>
        <dbReference type="SAM" id="MobiDB-lite"/>
    </source>
</evidence>
<dbReference type="InterPro" id="IPR029063">
    <property type="entry name" value="SAM-dependent_MTases_sf"/>
</dbReference>
<evidence type="ECO:0000256" key="7">
    <source>
        <dbReference type="ARBA" id="ARBA00023242"/>
    </source>
</evidence>
<comment type="subcellular location">
    <subcellularLocation>
        <location evidence="1 8">Nucleus</location>
        <location evidence="1 8">Nucleolus</location>
    </subcellularLocation>
</comment>
<dbReference type="EMBL" id="JBCLYO010000004">
    <property type="protein sequence ID" value="KAL0090010.1"/>
    <property type="molecule type" value="Genomic_DNA"/>
</dbReference>
<dbReference type="CDD" id="cd02440">
    <property type="entry name" value="AdoMet_MTases"/>
    <property type="match status" value="1"/>
</dbReference>
<dbReference type="Pfam" id="PF05148">
    <property type="entry name" value="Methyltransf_8"/>
    <property type="match status" value="1"/>
</dbReference>
<comment type="function">
    <text evidence="8">S-adenosyl-L-methionine-dependent methyltransferase that specifically methylates the N(1) position of adenine in helix 25.1 in 25S rRNA. Required both for ribosomal 40S and 60S subunits biogenesis. Required for efficient pre-rRNA cleavage at site A2.</text>
</comment>
<proteinExistence type="inferred from homology"/>
<keyword evidence="4 8" id="KW-0489">Methyltransferase</keyword>
<protein>
    <recommendedName>
        <fullName evidence="8">Ribosomal RNA-processing protein 8</fullName>
        <ecNumber evidence="8">2.1.1.-</ecNumber>
    </recommendedName>
</protein>
<reference evidence="10 11" key="1">
    <citation type="submission" date="2024-04" db="EMBL/GenBank/DDBJ databases">
        <title>Symmetric and asymmetric DNA N6-adenine methylation regulates different biological responses in Mucorales.</title>
        <authorList>
            <consortium name="Lawrence Berkeley National Laboratory"/>
            <person name="Lax C."/>
            <person name="Mondo S.J."/>
            <person name="Osorio-Concepcion M."/>
            <person name="Muszewska A."/>
            <person name="Corrochano-Luque M."/>
            <person name="Gutierrez G."/>
            <person name="Riley R."/>
            <person name="Lipzen A."/>
            <person name="Guo J."/>
            <person name="Hundley H."/>
            <person name="Amirebrahimi M."/>
            <person name="Ng V."/>
            <person name="Lorenzo-Gutierrez D."/>
            <person name="Binder U."/>
            <person name="Yang J."/>
            <person name="Song Y."/>
            <person name="Canovas D."/>
            <person name="Navarro E."/>
            <person name="Freitag M."/>
            <person name="Gabaldon T."/>
            <person name="Grigoriev I.V."/>
            <person name="Corrochano L.M."/>
            <person name="Nicolas F.E."/>
            <person name="Garre V."/>
        </authorList>
    </citation>
    <scope>NUCLEOTIDE SEQUENCE [LARGE SCALE GENOMIC DNA]</scope>
    <source>
        <strain evidence="10 11">L51</strain>
    </source>
</reference>